<feature type="compositionally biased region" description="Polar residues" evidence="2">
    <location>
        <begin position="400"/>
        <end position="410"/>
    </location>
</feature>
<keyword evidence="1" id="KW-0175">Coiled coil</keyword>
<evidence type="ECO:0000256" key="1">
    <source>
        <dbReference type="SAM" id="Coils"/>
    </source>
</evidence>
<evidence type="ECO:0000313" key="3">
    <source>
        <dbReference type="EMBL" id="GEV14000.1"/>
    </source>
</evidence>
<feature type="compositionally biased region" description="Polar residues" evidence="2">
    <location>
        <begin position="371"/>
        <end position="381"/>
    </location>
</feature>
<feature type="coiled-coil region" evidence="1">
    <location>
        <begin position="85"/>
        <end position="149"/>
    </location>
</feature>
<feature type="compositionally biased region" description="Basic and acidic residues" evidence="2">
    <location>
        <begin position="382"/>
        <end position="398"/>
    </location>
</feature>
<organism evidence="3">
    <name type="scientific">Tanacetum cinerariifolium</name>
    <name type="common">Dalmatian daisy</name>
    <name type="synonym">Chrysanthemum cinerariifolium</name>
    <dbReference type="NCBI Taxonomy" id="118510"/>
    <lineage>
        <taxon>Eukaryota</taxon>
        <taxon>Viridiplantae</taxon>
        <taxon>Streptophyta</taxon>
        <taxon>Embryophyta</taxon>
        <taxon>Tracheophyta</taxon>
        <taxon>Spermatophyta</taxon>
        <taxon>Magnoliopsida</taxon>
        <taxon>eudicotyledons</taxon>
        <taxon>Gunneridae</taxon>
        <taxon>Pentapetalae</taxon>
        <taxon>asterids</taxon>
        <taxon>campanulids</taxon>
        <taxon>Asterales</taxon>
        <taxon>Asteraceae</taxon>
        <taxon>Asteroideae</taxon>
        <taxon>Anthemideae</taxon>
        <taxon>Anthemidinae</taxon>
        <taxon>Tanacetum</taxon>
    </lineage>
</organism>
<feature type="compositionally biased region" description="Low complexity" evidence="2">
    <location>
        <begin position="522"/>
        <end position="531"/>
    </location>
</feature>
<proteinExistence type="predicted"/>
<feature type="region of interest" description="Disordered" evidence="2">
    <location>
        <begin position="276"/>
        <end position="319"/>
    </location>
</feature>
<protein>
    <recommendedName>
        <fullName evidence="4">Integrase, catalytic region, zinc finger, CCHC-type, peptidase aspartic, catalytic</fullName>
    </recommendedName>
</protein>
<feature type="region of interest" description="Disordered" evidence="2">
    <location>
        <begin position="371"/>
        <end position="410"/>
    </location>
</feature>
<reference evidence="3" key="1">
    <citation type="journal article" date="2019" name="Sci. Rep.">
        <title>Draft genome of Tanacetum cinerariifolium, the natural source of mosquito coil.</title>
        <authorList>
            <person name="Yamashiro T."/>
            <person name="Shiraishi A."/>
            <person name="Satake H."/>
            <person name="Nakayama K."/>
        </authorList>
    </citation>
    <scope>NUCLEOTIDE SEQUENCE</scope>
</reference>
<dbReference type="AlphaFoldDB" id="A0A699GMW3"/>
<dbReference type="EMBL" id="BKCJ010015631">
    <property type="protein sequence ID" value="GEV14000.1"/>
    <property type="molecule type" value="Genomic_DNA"/>
</dbReference>
<sequence length="630" mass="71226">MGNVKKSVAERKRHKRQYDIRVNKKQMHASKVDSSKALDADLVVMKSNRTESGKQDTSSSLRNYLTHVVDVDIRVVNDQMPFAEINELKAQLQAKNSTINNLNKQIKNVHEKSNEAKVKHDIDVIETINIELEHKVAKLLKENETLKKHYKDLYDYIKVTRTKTIEQTTSLIAKYDEFKAQLQEKGFIVATLKNELRKLKGNSVDTKFAKPSILRKPVLQPYRNQSELDNQMRLNLNDPIFQNHSSSRNSSKESYGLNDMAHKYYLEVAKKKTQDKNINLKPSVMHTTSLQNTTNGSKPKPRSNNQTSRSLLVPKSSCDMSKGVPLVDHSRNSRSFSDSKQFVCSNCQKCVFNADHDDCITKLLKEVNSRAKVQSPKSRNNIKPEKRIPNVNKPERMTSKGYTFSPNKSSPQWMRNQTLLDLVLGGNRRVEFSRLLVLGGYLLAICSPIAQPKLTVNLQMVQMMISLTHMNAIKLLMSVQTTLQALLLKEKKSVRFSAIYLQKKKNLLAGTPSSTTTDQDAPSTSHSPSSSEVQAPILHQGVAAGPTFEDNPFAQAENDPFVNLFSPEPKDASSGMLYTSSLLNAACKNALNLLKKRLLVREGFKTTSNEEYRDELQIANMDKMTVLFLV</sequence>
<evidence type="ECO:0008006" key="4">
    <source>
        <dbReference type="Google" id="ProtNLM"/>
    </source>
</evidence>
<comment type="caution">
    <text evidence="3">The sequence shown here is derived from an EMBL/GenBank/DDBJ whole genome shotgun (WGS) entry which is preliminary data.</text>
</comment>
<name>A0A699GMW3_TANCI</name>
<feature type="region of interest" description="Disordered" evidence="2">
    <location>
        <begin position="510"/>
        <end position="532"/>
    </location>
</feature>
<feature type="compositionally biased region" description="Polar residues" evidence="2">
    <location>
        <begin position="511"/>
        <end position="521"/>
    </location>
</feature>
<accession>A0A699GMW3</accession>
<evidence type="ECO:0000256" key="2">
    <source>
        <dbReference type="SAM" id="MobiDB-lite"/>
    </source>
</evidence>
<gene>
    <name evidence="3" type="ORF">Tci_085977</name>
</gene>
<feature type="compositionally biased region" description="Polar residues" evidence="2">
    <location>
        <begin position="285"/>
        <end position="310"/>
    </location>
</feature>